<evidence type="ECO:0000313" key="4">
    <source>
        <dbReference type="Proteomes" id="UP000682403"/>
    </source>
</evidence>
<keyword evidence="4" id="KW-1185">Reference proteome</keyword>
<dbReference type="InterPro" id="IPR003797">
    <property type="entry name" value="DegV"/>
</dbReference>
<dbReference type="Gene3D" id="3.40.50.10170">
    <property type="match status" value="1"/>
</dbReference>
<dbReference type="Gene3D" id="3.30.1180.10">
    <property type="match status" value="1"/>
</dbReference>
<proteinExistence type="predicted"/>
<dbReference type="SUPFAM" id="SSF82549">
    <property type="entry name" value="DAK1/DegV-like"/>
    <property type="match status" value="1"/>
</dbReference>
<dbReference type="PANTHER" id="PTHR33434">
    <property type="entry name" value="DEGV DOMAIN-CONTAINING PROTEIN DR_1986-RELATED"/>
    <property type="match status" value="1"/>
</dbReference>
<dbReference type="Proteomes" id="UP000682403">
    <property type="component" value="Unassembled WGS sequence"/>
</dbReference>
<evidence type="ECO:0000256" key="1">
    <source>
        <dbReference type="ARBA" id="ARBA00003238"/>
    </source>
</evidence>
<protein>
    <submittedName>
        <fullName evidence="3">DegV family protein</fullName>
    </submittedName>
</protein>
<comment type="function">
    <text evidence="1">May bind long-chain fatty acids, such as palmitate, and may play a role in lipid transport or fatty acid metabolism.</text>
</comment>
<name>A0ABS5LC93_9BACI</name>
<keyword evidence="2" id="KW-0446">Lipid-binding</keyword>
<dbReference type="PROSITE" id="PS51482">
    <property type="entry name" value="DEGV"/>
    <property type="match status" value="1"/>
</dbReference>
<gene>
    <name evidence="3" type="ORF">J9317_06215</name>
</gene>
<dbReference type="InterPro" id="IPR043168">
    <property type="entry name" value="DegV_C"/>
</dbReference>
<evidence type="ECO:0000313" key="3">
    <source>
        <dbReference type="EMBL" id="MBS2968352.1"/>
    </source>
</evidence>
<dbReference type="PANTHER" id="PTHR33434:SF3">
    <property type="entry name" value="DEGV DOMAIN-CONTAINING PROTEIN YITS"/>
    <property type="match status" value="1"/>
</dbReference>
<accession>A0ABS5LC93</accession>
<dbReference type="NCBIfam" id="TIGR00762">
    <property type="entry name" value="DegV"/>
    <property type="match status" value="1"/>
</dbReference>
<comment type="caution">
    <text evidence="3">The sequence shown here is derived from an EMBL/GenBank/DDBJ whole genome shotgun (WGS) entry which is preliminary data.</text>
</comment>
<dbReference type="EMBL" id="JAGVRK010000001">
    <property type="protein sequence ID" value="MBS2968352.1"/>
    <property type="molecule type" value="Genomic_DNA"/>
</dbReference>
<dbReference type="InterPro" id="IPR050270">
    <property type="entry name" value="DegV_domain_contain"/>
</dbReference>
<dbReference type="RefSeq" id="WP_211557088.1">
    <property type="nucleotide sequence ID" value="NZ_JAGVRK010000001.1"/>
</dbReference>
<dbReference type="Pfam" id="PF02645">
    <property type="entry name" value="DegV"/>
    <property type="match status" value="1"/>
</dbReference>
<evidence type="ECO:0000256" key="2">
    <source>
        <dbReference type="ARBA" id="ARBA00023121"/>
    </source>
</evidence>
<organism evidence="3 4">
    <name type="scientific">Metabacillus flavus</name>
    <dbReference type="NCBI Taxonomy" id="2823519"/>
    <lineage>
        <taxon>Bacteria</taxon>
        <taxon>Bacillati</taxon>
        <taxon>Bacillota</taxon>
        <taxon>Bacilli</taxon>
        <taxon>Bacillales</taxon>
        <taxon>Bacillaceae</taxon>
        <taxon>Metabacillus</taxon>
    </lineage>
</organism>
<reference evidence="3 4" key="1">
    <citation type="submission" date="2021-04" db="EMBL/GenBank/DDBJ databases">
        <title>Metabacillus sp. strain KIGAM252 whole genome sequence.</title>
        <authorList>
            <person name="Seo M.-J."/>
            <person name="Cho E.-S."/>
            <person name="Hwang C.Y."/>
            <person name="Yoon D.J."/>
        </authorList>
    </citation>
    <scope>NUCLEOTIDE SEQUENCE [LARGE SCALE GENOMIC DNA]</scope>
    <source>
        <strain evidence="3 4">KIGAM252</strain>
    </source>
</reference>
<sequence length="285" mass="31296">MNVQIIADSASDLPLDFFENTGVILLPLGVHLKGEDYEDLLTIHSKDIFNEMKAGHTAKTSQCSPMTVKEVFTGLAEKGRTALYVAFSSELSGTYQTAVMVANEVKEEYPDFRLAIIDTKCASLGCGLAVRRALELSNDGHSLEEIEASVKNYAEHMEHLFTVDDLEYLARGGRVSKASAFVGGLLNIKPLLHVEDGKLIPIEKIRGRKKVFRRMVELMKERGQGIDNQVIAISHGDDLETAEELKAMILEEFSPKEVVINMIGSAVGSHSGPGTIALFFLNKDL</sequence>